<organism evidence="1 2">
    <name type="scientific">Castor canadensis</name>
    <name type="common">American beaver</name>
    <dbReference type="NCBI Taxonomy" id="51338"/>
    <lineage>
        <taxon>Eukaryota</taxon>
        <taxon>Metazoa</taxon>
        <taxon>Chordata</taxon>
        <taxon>Craniata</taxon>
        <taxon>Vertebrata</taxon>
        <taxon>Euteleostomi</taxon>
        <taxon>Mammalia</taxon>
        <taxon>Eutheria</taxon>
        <taxon>Euarchontoglires</taxon>
        <taxon>Glires</taxon>
        <taxon>Rodentia</taxon>
        <taxon>Castorimorpha</taxon>
        <taxon>Castoridae</taxon>
        <taxon>Castor</taxon>
    </lineage>
</organism>
<evidence type="ECO:0000313" key="2">
    <source>
        <dbReference type="RefSeq" id="XP_073903787.1"/>
    </source>
</evidence>
<dbReference type="RefSeq" id="XP_073903787.1">
    <property type="nucleotide sequence ID" value="XM_074047686.1"/>
</dbReference>
<dbReference type="Proteomes" id="UP001732720">
    <property type="component" value="Chromosome 11"/>
</dbReference>
<proteinExistence type="predicted"/>
<gene>
    <name evidence="2" type="primary">LOC109693189</name>
</gene>
<name>A0AC58KFY5_CASCN</name>
<evidence type="ECO:0000313" key="1">
    <source>
        <dbReference type="Proteomes" id="UP001732720"/>
    </source>
</evidence>
<keyword evidence="1" id="KW-1185">Reference proteome</keyword>
<accession>A0AC58KFY5</accession>
<sequence length="453" mass="49228">MDHFPQLSLLLLGLLIGSATTREDLAPLVVTGMLGGSVTLPLELLPGQQVESISWMVRSIPRAIASITVVEAGGPHTFYQAETRYWGRLSVVGPSHSLHISNLSLEDSGSYRAHIDLRSSYVTHTREYRLQVCEQLAQPRVTLSSRTVEDGHCIIILTCATESRGCTTTYSWTSLGSRTVVSQGGSVLSVSVRPGDSDLTFTCTVKNPVSNSTSHLVSVPRFCIGSGTLLEDMAGEIVIGTLGESATFPLEVPVDQEVGSVTWSSEGLVAVLQPEPGGKSVQVGDIQGSFSRRLSTPHHGYSLQISPLWLQDSGLYRAWITLRTPPVNITKEFTLRVYERLKKPNITASSQIMRDKTCFITLTCFLEQAGEDVQYSWDPPDQGAVVSHGGATLSVSWRSGDSDSYYCTAKNPVSQNSSSVSTRPLCSASFLPCSLRKEFLLLLMLGSLRIEQI</sequence>
<reference evidence="2" key="1">
    <citation type="submission" date="2025-08" db="UniProtKB">
        <authorList>
            <consortium name="RefSeq"/>
        </authorList>
    </citation>
    <scope>IDENTIFICATION</scope>
</reference>
<protein>
    <submittedName>
        <fullName evidence="2">T-lymphocyte surface antigen Ly-9-like isoform X1</fullName>
    </submittedName>
</protein>